<comment type="caution">
    <text evidence="3">The sequence shown here is derived from an EMBL/GenBank/DDBJ whole genome shotgun (WGS) entry which is preliminary data.</text>
</comment>
<dbReference type="EMBL" id="JAAOAN010000468">
    <property type="protein sequence ID" value="KAF5705925.1"/>
    <property type="molecule type" value="Genomic_DNA"/>
</dbReference>
<sequence>MPLAVFCLLSSLQSNRSSRSKNNNNNNNNNQMPARGPSRRLAEPTAEDRVSAAGSALDEAKLARDLALEELARAKEALQRAVYRQNAERTALIALRRNLGGWGRT</sequence>
<keyword evidence="1" id="KW-0175">Coiled coil</keyword>
<feature type="region of interest" description="Disordered" evidence="2">
    <location>
        <begin position="14"/>
        <end position="54"/>
    </location>
</feature>
<evidence type="ECO:0000256" key="1">
    <source>
        <dbReference type="SAM" id="Coils"/>
    </source>
</evidence>
<reference evidence="3 4" key="1">
    <citation type="submission" date="2020-05" db="EMBL/GenBank/DDBJ databases">
        <title>Identification and distribution of gene clusters putatively required for synthesis of sphingolipid metabolism inhibitors in phylogenetically diverse species of the filamentous fungus Fusarium.</title>
        <authorList>
            <person name="Kim H.-S."/>
            <person name="Busman M."/>
            <person name="Brown D.W."/>
            <person name="Divon H."/>
            <person name="Uhlig S."/>
            <person name="Proctor R.H."/>
        </authorList>
    </citation>
    <scope>NUCLEOTIDE SEQUENCE [LARGE SCALE GENOMIC DNA]</scope>
    <source>
        <strain evidence="3 4">NRRL 66235</strain>
    </source>
</reference>
<feature type="compositionally biased region" description="Low complexity" evidence="2">
    <location>
        <begin position="14"/>
        <end position="31"/>
    </location>
</feature>
<feature type="compositionally biased region" description="Basic and acidic residues" evidence="2">
    <location>
        <begin position="40"/>
        <end position="50"/>
    </location>
</feature>
<name>A0A8H5Y762_9HYPO</name>
<organism evidence="3 4">
    <name type="scientific">Fusarium mundagurra</name>
    <dbReference type="NCBI Taxonomy" id="1567541"/>
    <lineage>
        <taxon>Eukaryota</taxon>
        <taxon>Fungi</taxon>
        <taxon>Dikarya</taxon>
        <taxon>Ascomycota</taxon>
        <taxon>Pezizomycotina</taxon>
        <taxon>Sordariomycetes</taxon>
        <taxon>Hypocreomycetidae</taxon>
        <taxon>Hypocreales</taxon>
        <taxon>Nectriaceae</taxon>
        <taxon>Fusarium</taxon>
        <taxon>Fusarium fujikuroi species complex</taxon>
    </lineage>
</organism>
<proteinExistence type="predicted"/>
<feature type="coiled-coil region" evidence="1">
    <location>
        <begin position="57"/>
        <end position="88"/>
    </location>
</feature>
<evidence type="ECO:0000313" key="4">
    <source>
        <dbReference type="Proteomes" id="UP000544331"/>
    </source>
</evidence>
<dbReference type="Proteomes" id="UP000544331">
    <property type="component" value="Unassembled WGS sequence"/>
</dbReference>
<evidence type="ECO:0000313" key="3">
    <source>
        <dbReference type="EMBL" id="KAF5705925.1"/>
    </source>
</evidence>
<dbReference type="AlphaFoldDB" id="A0A8H5Y762"/>
<evidence type="ECO:0000256" key="2">
    <source>
        <dbReference type="SAM" id="MobiDB-lite"/>
    </source>
</evidence>
<gene>
    <name evidence="3" type="ORF">FMUND_11901</name>
</gene>
<protein>
    <submittedName>
        <fullName evidence="3">8-amino-7-oxononanoate synthase</fullName>
    </submittedName>
</protein>
<accession>A0A8H5Y762</accession>
<keyword evidence="4" id="KW-1185">Reference proteome</keyword>